<evidence type="ECO:0000313" key="2">
    <source>
        <dbReference type="EMBL" id="QKM68093.1"/>
    </source>
</evidence>
<dbReference type="InterPro" id="IPR013762">
    <property type="entry name" value="Integrase-like_cat_sf"/>
</dbReference>
<dbReference type="GO" id="GO:0003677">
    <property type="term" value="F:DNA binding"/>
    <property type="evidence" value="ECO:0007669"/>
    <property type="project" value="InterPro"/>
</dbReference>
<dbReference type="InterPro" id="IPR002104">
    <property type="entry name" value="Integrase_catalytic"/>
</dbReference>
<evidence type="ECO:0000256" key="1">
    <source>
        <dbReference type="ARBA" id="ARBA00023172"/>
    </source>
</evidence>
<evidence type="ECO:0000313" key="3">
    <source>
        <dbReference type="Proteomes" id="UP000005940"/>
    </source>
</evidence>
<dbReference type="RefSeq" id="WP_006347294.1">
    <property type="nucleotide sequence ID" value="NZ_CP029159.1"/>
</dbReference>
<dbReference type="GO" id="GO:0006310">
    <property type="term" value="P:DNA recombination"/>
    <property type="evidence" value="ECO:0007669"/>
    <property type="project" value="UniProtKB-KW"/>
</dbReference>
<name>I2N490_STRT9</name>
<dbReference type="SUPFAM" id="SSF56349">
    <property type="entry name" value="DNA breaking-rejoining enzymes"/>
    <property type="match status" value="1"/>
</dbReference>
<accession>I2N490</accession>
<organism evidence="2 3">
    <name type="scientific">Streptomyces tsukubensis (strain DSM 42081 / NBRC 108919 / NRRL 18488 / 9993)</name>
    <dbReference type="NCBI Taxonomy" id="1114943"/>
    <lineage>
        <taxon>Bacteria</taxon>
        <taxon>Bacillati</taxon>
        <taxon>Actinomycetota</taxon>
        <taxon>Actinomycetes</taxon>
        <taxon>Kitasatosporales</taxon>
        <taxon>Streptomycetaceae</taxon>
        <taxon>Streptomyces</taxon>
    </lineage>
</organism>
<protein>
    <submittedName>
        <fullName evidence="2">Site-specific integrase</fullName>
    </submittedName>
</protein>
<dbReference type="GO" id="GO:0015074">
    <property type="term" value="P:DNA integration"/>
    <property type="evidence" value="ECO:0007669"/>
    <property type="project" value="InterPro"/>
</dbReference>
<dbReference type="PROSITE" id="PS51898">
    <property type="entry name" value="TYR_RECOMBINASE"/>
    <property type="match status" value="1"/>
</dbReference>
<reference evidence="2 3" key="1">
    <citation type="journal article" date="2012" name="J. Bacteriol.">
        <title>Draft genome of Streptomyces tsukubaensis NRRL 18488, the producer of the clinically important immunosuppressant tacrolimus (FK506).</title>
        <authorList>
            <person name="Barreiro C."/>
            <person name="Prieto C."/>
            <person name="Sola-Landa A."/>
            <person name="Solera E."/>
            <person name="Martinez-Castro M."/>
            <person name="Perez-Redondo R."/>
            <person name="Garcia-Estrada C."/>
            <person name="Aparicio J.F."/>
            <person name="Fernandez-Martinez L.T."/>
            <person name="Santos-Aberturas J."/>
            <person name="Salehi-Najafabadi Z."/>
            <person name="Rodriguez-Garcia A."/>
            <person name="Tauch A."/>
            <person name="Martin J.F."/>
        </authorList>
    </citation>
    <scope>NUCLEOTIDE SEQUENCE [LARGE SCALE GENOMIC DNA]</scope>
    <source>
        <strain evidence="3">DSM 42081 / NBRC 108919 / NRRL 18488 / 9993</strain>
    </source>
</reference>
<dbReference type="Gene3D" id="1.10.443.10">
    <property type="entry name" value="Intergrase catalytic core"/>
    <property type="match status" value="1"/>
</dbReference>
<dbReference type="PANTHER" id="PTHR30349">
    <property type="entry name" value="PHAGE INTEGRASE-RELATED"/>
    <property type="match status" value="1"/>
</dbReference>
<dbReference type="PANTHER" id="PTHR30349:SF64">
    <property type="entry name" value="PROPHAGE INTEGRASE INTD-RELATED"/>
    <property type="match status" value="1"/>
</dbReference>
<dbReference type="EMBL" id="CP029159">
    <property type="protein sequence ID" value="QKM68093.1"/>
    <property type="molecule type" value="Genomic_DNA"/>
</dbReference>
<dbReference type="InterPro" id="IPR050090">
    <property type="entry name" value="Tyrosine_recombinase_XerCD"/>
</dbReference>
<proteinExistence type="predicted"/>
<keyword evidence="3" id="KW-1185">Reference proteome</keyword>
<sequence>MTNWSYTVRIWKIRKRPYRKPYQLRWQVGTTPHAESFLTLGLAESRRAQFITATRNGEPWDADSGLPKSLVQRAKDISWYQHARNYVEMKWPHSPASTRRNLAEAMATVTLALVKDSKGMADHKAVRRALYTWGFNVNRWKEETPDDVAALLAWVERKSVQTSALSDRALVRRALDACARRLDGKTSSGSVIARKRAIFHQSLGLAVECELLEENPMRAVRWKAPERVDEEVDPEAVPDPREAAALLAAVREQGARGRHLAAFFGCIYYAAARPGELVGLRVQDCELPRRGWGLLRLRESRARSGSSWTDTGEAHDRRGLKHRPRATVRRVPIPPELVAMLRWHLTVYGTHADGRLFRTARGGMVQESGYGEVWAGARGDVLSPAEQETKRAKRPYDLRHAAVSTWLSSGVDPLIVAQRAGHSVAVLFRVYAKFLKGGDDAANAKISARLNQGTVQSRR</sequence>
<dbReference type="Proteomes" id="UP000005940">
    <property type="component" value="Chromosome"/>
</dbReference>
<dbReference type="InterPro" id="IPR011010">
    <property type="entry name" value="DNA_brk_join_enz"/>
</dbReference>
<keyword evidence="1" id="KW-0233">DNA recombination</keyword>
<gene>
    <name evidence="2" type="ORF">STSU_013785</name>
</gene>
<dbReference type="AlphaFoldDB" id="I2N490"/>